<evidence type="ECO:0000313" key="2">
    <source>
        <dbReference type="EMBL" id="MCK9793109.1"/>
    </source>
</evidence>
<keyword evidence="3" id="KW-1185">Reference proteome</keyword>
<dbReference type="InterPro" id="IPR034660">
    <property type="entry name" value="DinB/YfiT-like"/>
</dbReference>
<organism evidence="2 3">
    <name type="scientific">Isoptericola peretonis</name>
    <dbReference type="NCBI Taxonomy" id="2918523"/>
    <lineage>
        <taxon>Bacteria</taxon>
        <taxon>Bacillati</taxon>
        <taxon>Actinomycetota</taxon>
        <taxon>Actinomycetes</taxon>
        <taxon>Micrococcales</taxon>
        <taxon>Promicromonosporaceae</taxon>
        <taxon>Isoptericola</taxon>
    </lineage>
</organism>
<dbReference type="InterPro" id="IPR024344">
    <property type="entry name" value="MDMPI_metal-binding"/>
</dbReference>
<dbReference type="InterPro" id="IPR017517">
    <property type="entry name" value="Maleyloyr_isom"/>
</dbReference>
<evidence type="ECO:0000313" key="3">
    <source>
        <dbReference type="Proteomes" id="UP001651050"/>
    </source>
</evidence>
<feature type="domain" description="Mycothiol-dependent maleylpyruvate isomerase metal-binding" evidence="1">
    <location>
        <begin position="17"/>
        <end position="150"/>
    </location>
</feature>
<dbReference type="NCBIfam" id="TIGR03083">
    <property type="entry name" value="maleylpyruvate isomerase family mycothiol-dependent enzyme"/>
    <property type="match status" value="1"/>
</dbReference>
<proteinExistence type="predicted"/>
<keyword evidence="2" id="KW-0413">Isomerase</keyword>
<comment type="caution">
    <text evidence="2">The sequence shown here is derived from an EMBL/GenBank/DDBJ whole genome shotgun (WGS) entry which is preliminary data.</text>
</comment>
<dbReference type="Pfam" id="PF11716">
    <property type="entry name" value="MDMPI_N"/>
    <property type="match status" value="1"/>
</dbReference>
<sequence length="238" mass="24542">MNPTDTTDVGRVLADADAALAALVDVVRALPDDAGAEPSPLEGWTRGHVLSHVANVGAALSRQAEFAAGGEKVAPYDGGQAGRDAAIEAGAGRTTSEHVAALEASRARLAAAWPEPGDPLWSAPVAYRDGVLLDALLAWWREARIHAVDATAGLGGATLGIETWDDDFCAHLRDFLAVRLPDGRDRDGAALELVGEPRDVAAWLAGRDPSGPVSALGDGVTVALPELGPWPSSTAPSR</sequence>
<dbReference type="EMBL" id="JALQCY010000002">
    <property type="protein sequence ID" value="MCK9793109.1"/>
    <property type="molecule type" value="Genomic_DNA"/>
</dbReference>
<accession>A0ABT0J0W0</accession>
<gene>
    <name evidence="2" type="ORF">M1843_05030</name>
</gene>
<protein>
    <submittedName>
        <fullName evidence="2">Maleylpyruvate isomerase family mycothiol-dependent enzyme</fullName>
    </submittedName>
</protein>
<dbReference type="Proteomes" id="UP001651050">
    <property type="component" value="Unassembled WGS sequence"/>
</dbReference>
<name>A0ABT0J0W0_9MICO</name>
<dbReference type="RefSeq" id="WP_416342975.1">
    <property type="nucleotide sequence ID" value="NZ_JALQCY010000002.1"/>
</dbReference>
<reference evidence="2 3" key="1">
    <citation type="submission" date="2022-02" db="EMBL/GenBank/DDBJ databases">
        <title>The car tank lid bacteriome: a reservoir of bacteria with potential in bioremediation of fuel.</title>
        <authorList>
            <person name="Vidal-Verdu A."/>
            <person name="Gomez-Martinez D."/>
            <person name="Latorre-Perez A."/>
            <person name="Pereto J."/>
            <person name="Porcar M."/>
        </authorList>
    </citation>
    <scope>NUCLEOTIDE SEQUENCE [LARGE SCALE GENOMIC DNA]</scope>
    <source>
        <strain evidence="2 3">4D.3</strain>
    </source>
</reference>
<dbReference type="Gene3D" id="1.20.120.450">
    <property type="entry name" value="dinb family like domain"/>
    <property type="match status" value="1"/>
</dbReference>
<dbReference type="SUPFAM" id="SSF109854">
    <property type="entry name" value="DinB/YfiT-like putative metalloenzymes"/>
    <property type="match status" value="1"/>
</dbReference>
<dbReference type="GO" id="GO:0016853">
    <property type="term" value="F:isomerase activity"/>
    <property type="evidence" value="ECO:0007669"/>
    <property type="project" value="UniProtKB-KW"/>
</dbReference>
<evidence type="ECO:0000259" key="1">
    <source>
        <dbReference type="Pfam" id="PF11716"/>
    </source>
</evidence>